<evidence type="ECO:0000259" key="3">
    <source>
        <dbReference type="PROSITE" id="PS50846"/>
    </source>
</evidence>
<organism evidence="4 5">
    <name type="scientific">Pannonibacter indicus</name>
    <dbReference type="NCBI Taxonomy" id="466044"/>
    <lineage>
        <taxon>Bacteria</taxon>
        <taxon>Pseudomonadati</taxon>
        <taxon>Pseudomonadota</taxon>
        <taxon>Alphaproteobacteria</taxon>
        <taxon>Hyphomicrobiales</taxon>
        <taxon>Stappiaceae</taxon>
        <taxon>Pannonibacter</taxon>
    </lineage>
</organism>
<feature type="domain" description="HMA" evidence="3">
    <location>
        <begin position="10"/>
        <end position="75"/>
    </location>
</feature>
<gene>
    <name evidence="4" type="ORF">Ga0061067_10791</name>
</gene>
<sequence length="79" mass="8032">MTSADLSSPRQLMLDVSGMTCGGCAASVQRLLTSVDGVSAASVDLAAKSAAVTVTKNVPVPELVAVLENAGFPARLREE</sequence>
<protein>
    <submittedName>
        <fullName evidence="4">Copper chaperone CopZ</fullName>
    </submittedName>
</protein>
<dbReference type="InterPro" id="IPR006121">
    <property type="entry name" value="HMA_dom"/>
</dbReference>
<dbReference type="InterPro" id="IPR017969">
    <property type="entry name" value="Heavy-metal-associated_CS"/>
</dbReference>
<dbReference type="Gene3D" id="3.30.70.100">
    <property type="match status" value="1"/>
</dbReference>
<dbReference type="FunFam" id="3.30.70.100:FF:000001">
    <property type="entry name" value="ATPase copper transporting beta"/>
    <property type="match status" value="1"/>
</dbReference>
<dbReference type="GO" id="GO:0055070">
    <property type="term" value="P:copper ion homeostasis"/>
    <property type="evidence" value="ECO:0007669"/>
    <property type="project" value="TreeGrafter"/>
</dbReference>
<dbReference type="PROSITE" id="PS01047">
    <property type="entry name" value="HMA_1"/>
    <property type="match status" value="1"/>
</dbReference>
<dbReference type="AlphaFoldDB" id="A0A0K6I2J6"/>
<evidence type="ECO:0000256" key="2">
    <source>
        <dbReference type="ARBA" id="ARBA00022967"/>
    </source>
</evidence>
<dbReference type="Pfam" id="PF00403">
    <property type="entry name" value="HMA"/>
    <property type="match status" value="1"/>
</dbReference>
<keyword evidence="1" id="KW-0479">Metal-binding</keyword>
<dbReference type="SUPFAM" id="SSF55008">
    <property type="entry name" value="HMA, heavy metal-associated domain"/>
    <property type="match status" value="1"/>
</dbReference>
<dbReference type="InterPro" id="IPR036163">
    <property type="entry name" value="HMA_dom_sf"/>
</dbReference>
<dbReference type="GO" id="GO:0016020">
    <property type="term" value="C:membrane"/>
    <property type="evidence" value="ECO:0007669"/>
    <property type="project" value="TreeGrafter"/>
</dbReference>
<name>A0A0K6I2J6_9HYPH</name>
<evidence type="ECO:0000313" key="4">
    <source>
        <dbReference type="EMBL" id="CUA97306.1"/>
    </source>
</evidence>
<dbReference type="OrthoDB" id="9801832at2"/>
<evidence type="ECO:0000313" key="5">
    <source>
        <dbReference type="Proteomes" id="UP000183900"/>
    </source>
</evidence>
<proteinExistence type="predicted"/>
<dbReference type="GO" id="GO:0043682">
    <property type="term" value="F:P-type divalent copper transporter activity"/>
    <property type="evidence" value="ECO:0007669"/>
    <property type="project" value="TreeGrafter"/>
</dbReference>
<dbReference type="RefSeq" id="WP_055455960.1">
    <property type="nucleotide sequence ID" value="NZ_CYHE01000007.1"/>
</dbReference>
<dbReference type="PANTHER" id="PTHR43520:SF8">
    <property type="entry name" value="P-TYPE CU(+) TRANSPORTER"/>
    <property type="match status" value="1"/>
</dbReference>
<dbReference type="CDD" id="cd00371">
    <property type="entry name" value="HMA"/>
    <property type="match status" value="1"/>
</dbReference>
<dbReference type="GO" id="GO:0005507">
    <property type="term" value="F:copper ion binding"/>
    <property type="evidence" value="ECO:0007669"/>
    <property type="project" value="TreeGrafter"/>
</dbReference>
<accession>A0A0K6I2J6</accession>
<dbReference type="EMBL" id="CYHE01000007">
    <property type="protein sequence ID" value="CUA97306.1"/>
    <property type="molecule type" value="Genomic_DNA"/>
</dbReference>
<dbReference type="PANTHER" id="PTHR43520">
    <property type="entry name" value="ATP7, ISOFORM B"/>
    <property type="match status" value="1"/>
</dbReference>
<dbReference type="PRINTS" id="PR00946">
    <property type="entry name" value="HGSCAVENGER"/>
</dbReference>
<dbReference type="InterPro" id="IPR001802">
    <property type="entry name" value="MerP/CopZ"/>
</dbReference>
<keyword evidence="2" id="KW-1278">Translocase</keyword>
<evidence type="ECO:0000256" key="1">
    <source>
        <dbReference type="ARBA" id="ARBA00022723"/>
    </source>
</evidence>
<dbReference type="Proteomes" id="UP000183900">
    <property type="component" value="Unassembled WGS sequence"/>
</dbReference>
<keyword evidence="5" id="KW-1185">Reference proteome</keyword>
<reference evidence="5" key="1">
    <citation type="submission" date="2015-08" db="EMBL/GenBank/DDBJ databases">
        <authorList>
            <person name="Varghese N."/>
        </authorList>
    </citation>
    <scope>NUCLEOTIDE SEQUENCE [LARGE SCALE GENOMIC DNA]</scope>
    <source>
        <strain evidence="5">DSM 23407</strain>
    </source>
</reference>
<dbReference type="PROSITE" id="PS50846">
    <property type="entry name" value="HMA_2"/>
    <property type="match status" value="1"/>
</dbReference>